<feature type="compositionally biased region" description="Basic and acidic residues" evidence="1">
    <location>
        <begin position="127"/>
        <end position="136"/>
    </location>
</feature>
<protein>
    <submittedName>
        <fullName evidence="2">Uncharacterized protein</fullName>
    </submittedName>
</protein>
<reference evidence="2" key="1">
    <citation type="submission" date="2022-03" db="EMBL/GenBank/DDBJ databases">
        <authorList>
            <person name="Alioto T."/>
            <person name="Alioto T."/>
            <person name="Gomez Garrido J."/>
        </authorList>
    </citation>
    <scope>NUCLEOTIDE SEQUENCE</scope>
</reference>
<dbReference type="AlphaFoldDB" id="A0AAD1T0A7"/>
<evidence type="ECO:0000256" key="1">
    <source>
        <dbReference type="SAM" id="MobiDB-lite"/>
    </source>
</evidence>
<organism evidence="2 3">
    <name type="scientific">Pelobates cultripes</name>
    <name type="common">Western spadefoot toad</name>
    <dbReference type="NCBI Taxonomy" id="61616"/>
    <lineage>
        <taxon>Eukaryota</taxon>
        <taxon>Metazoa</taxon>
        <taxon>Chordata</taxon>
        <taxon>Craniata</taxon>
        <taxon>Vertebrata</taxon>
        <taxon>Euteleostomi</taxon>
        <taxon>Amphibia</taxon>
        <taxon>Batrachia</taxon>
        <taxon>Anura</taxon>
        <taxon>Pelobatoidea</taxon>
        <taxon>Pelobatidae</taxon>
        <taxon>Pelobates</taxon>
    </lineage>
</organism>
<evidence type="ECO:0000313" key="2">
    <source>
        <dbReference type="EMBL" id="CAH2315916.1"/>
    </source>
</evidence>
<feature type="region of interest" description="Disordered" evidence="1">
    <location>
        <begin position="1"/>
        <end position="70"/>
    </location>
</feature>
<evidence type="ECO:0000313" key="3">
    <source>
        <dbReference type="Proteomes" id="UP001295444"/>
    </source>
</evidence>
<keyword evidence="3" id="KW-1185">Reference proteome</keyword>
<accession>A0AAD1T0A7</accession>
<name>A0AAD1T0A7_PELCU</name>
<dbReference type="EMBL" id="OW240920">
    <property type="protein sequence ID" value="CAH2315916.1"/>
    <property type="molecule type" value="Genomic_DNA"/>
</dbReference>
<proteinExistence type="predicted"/>
<dbReference type="Proteomes" id="UP001295444">
    <property type="component" value="Chromosome 09"/>
</dbReference>
<feature type="region of interest" description="Disordered" evidence="1">
    <location>
        <begin position="113"/>
        <end position="136"/>
    </location>
</feature>
<sequence>MRWGNKKSKPDKPPSMADIGKLLRRPQNFQRPDMAPQPEDLYHSFSEATESEEEDYGTGVVSRPIQSPTKPSLTEEKLKVMLGELRCNIANIGVFRDEISGVVARLQKHKNRTRIPSGIGGTTNSHPAKDTETTPT</sequence>
<gene>
    <name evidence="2" type="ORF">PECUL_23A003947</name>
</gene>